<keyword evidence="3" id="KW-1185">Reference proteome</keyword>
<name>A0AA35NVV0_9SAUR</name>
<dbReference type="Proteomes" id="UP001178461">
    <property type="component" value="Chromosome 1"/>
</dbReference>
<dbReference type="EMBL" id="OX395126">
    <property type="protein sequence ID" value="CAI5763420.1"/>
    <property type="molecule type" value="Genomic_DNA"/>
</dbReference>
<protein>
    <submittedName>
        <fullName evidence="2">Uncharacterized protein</fullName>
    </submittedName>
</protein>
<reference evidence="2" key="1">
    <citation type="submission" date="2022-12" db="EMBL/GenBank/DDBJ databases">
        <authorList>
            <person name="Alioto T."/>
            <person name="Alioto T."/>
            <person name="Gomez Garrido J."/>
        </authorList>
    </citation>
    <scope>NUCLEOTIDE SEQUENCE</scope>
</reference>
<gene>
    <name evidence="2" type="ORF">PODLI_1B016268</name>
</gene>
<dbReference type="AlphaFoldDB" id="A0AA35NVV0"/>
<accession>A0AA35NVV0</accession>
<sequence>MSERRRPRARRRFTALTECERKRKHDSVHKYSEGRHGRATVTGTSRGGRLSEPTEEKMMGSRSGSEVVKCERPDSFVIAKCGEHWKRNDN</sequence>
<evidence type="ECO:0000313" key="3">
    <source>
        <dbReference type="Proteomes" id="UP001178461"/>
    </source>
</evidence>
<feature type="region of interest" description="Disordered" evidence="1">
    <location>
        <begin position="20"/>
        <end position="68"/>
    </location>
</feature>
<proteinExistence type="predicted"/>
<organism evidence="2 3">
    <name type="scientific">Podarcis lilfordi</name>
    <name type="common">Lilford's wall lizard</name>
    <dbReference type="NCBI Taxonomy" id="74358"/>
    <lineage>
        <taxon>Eukaryota</taxon>
        <taxon>Metazoa</taxon>
        <taxon>Chordata</taxon>
        <taxon>Craniata</taxon>
        <taxon>Vertebrata</taxon>
        <taxon>Euteleostomi</taxon>
        <taxon>Lepidosauria</taxon>
        <taxon>Squamata</taxon>
        <taxon>Bifurcata</taxon>
        <taxon>Unidentata</taxon>
        <taxon>Episquamata</taxon>
        <taxon>Laterata</taxon>
        <taxon>Lacertibaenia</taxon>
        <taxon>Lacertidae</taxon>
        <taxon>Podarcis</taxon>
    </lineage>
</organism>
<evidence type="ECO:0000313" key="2">
    <source>
        <dbReference type="EMBL" id="CAI5763420.1"/>
    </source>
</evidence>
<evidence type="ECO:0000256" key="1">
    <source>
        <dbReference type="SAM" id="MobiDB-lite"/>
    </source>
</evidence>